<dbReference type="Pfam" id="PF00110">
    <property type="entry name" value="wnt"/>
    <property type="match status" value="1"/>
</dbReference>
<evidence type="ECO:0000256" key="7">
    <source>
        <dbReference type="ARBA" id="ARBA00023157"/>
    </source>
</evidence>
<dbReference type="GO" id="GO:0005109">
    <property type="term" value="F:frizzled binding"/>
    <property type="evidence" value="ECO:0007669"/>
    <property type="project" value="TreeGrafter"/>
</dbReference>
<keyword evidence="4" id="KW-0964">Secreted</keyword>
<evidence type="ECO:0000256" key="4">
    <source>
        <dbReference type="ARBA" id="ARBA00022525"/>
    </source>
</evidence>
<keyword evidence="6 9" id="KW-0879">Wnt signaling pathway</keyword>
<evidence type="ECO:0000256" key="6">
    <source>
        <dbReference type="ARBA" id="ARBA00022687"/>
    </source>
</evidence>
<dbReference type="InterPro" id="IPR005817">
    <property type="entry name" value="Wnt"/>
</dbReference>
<dbReference type="PROSITE" id="PS00246">
    <property type="entry name" value="WNT1"/>
    <property type="match status" value="1"/>
</dbReference>
<comment type="subcellular location">
    <subcellularLocation>
        <location evidence="1 9">Secreted</location>
        <location evidence="1 9">Extracellular space</location>
        <location evidence="1 9">Extracellular matrix</location>
    </subcellularLocation>
</comment>
<evidence type="ECO:0000256" key="1">
    <source>
        <dbReference type="ARBA" id="ARBA00004498"/>
    </source>
</evidence>
<dbReference type="GO" id="GO:0005125">
    <property type="term" value="F:cytokine activity"/>
    <property type="evidence" value="ECO:0007669"/>
    <property type="project" value="TreeGrafter"/>
</dbReference>
<dbReference type="FunFam" id="3.30.2460.20:FF:000001">
    <property type="entry name" value="Wnt homolog"/>
    <property type="match status" value="1"/>
</dbReference>
<keyword evidence="11" id="KW-1185">Reference proteome</keyword>
<feature type="non-terminal residue" evidence="10">
    <location>
        <position position="1"/>
    </location>
</feature>
<keyword evidence="5" id="KW-0272">Extracellular matrix</keyword>
<dbReference type="GO" id="GO:0060070">
    <property type="term" value="P:canonical Wnt signaling pathway"/>
    <property type="evidence" value="ECO:0007669"/>
    <property type="project" value="TreeGrafter"/>
</dbReference>
<comment type="function">
    <text evidence="9">Ligand for members of the frizzled family of seven transmembrane receptors.</text>
</comment>
<gene>
    <name evidence="10" type="ORF">OTU49_005846</name>
</gene>
<dbReference type="AlphaFoldDB" id="A0AAW0X4E1"/>
<proteinExistence type="inferred from homology"/>
<dbReference type="Gene3D" id="3.30.2460.20">
    <property type="match status" value="1"/>
</dbReference>
<keyword evidence="7" id="KW-1015">Disulfide bond</keyword>
<keyword evidence="8" id="KW-0449">Lipoprotein</keyword>
<reference evidence="10 11" key="1">
    <citation type="journal article" date="2024" name="BMC Genomics">
        <title>Genome assembly of redclaw crayfish (Cherax quadricarinatus) provides insights into its immune adaptation and hypoxia tolerance.</title>
        <authorList>
            <person name="Liu Z."/>
            <person name="Zheng J."/>
            <person name="Li H."/>
            <person name="Fang K."/>
            <person name="Wang S."/>
            <person name="He J."/>
            <person name="Zhou D."/>
            <person name="Weng S."/>
            <person name="Chi M."/>
            <person name="Gu Z."/>
            <person name="He J."/>
            <person name="Li F."/>
            <person name="Wang M."/>
        </authorList>
    </citation>
    <scope>NUCLEOTIDE SEQUENCE [LARGE SCALE GENOMIC DNA]</scope>
    <source>
        <strain evidence="10">ZL_2023a</strain>
    </source>
</reference>
<dbReference type="PANTHER" id="PTHR12027">
    <property type="entry name" value="WNT RELATED"/>
    <property type="match status" value="1"/>
</dbReference>
<dbReference type="EMBL" id="JARKIK010000050">
    <property type="protein sequence ID" value="KAK8734500.1"/>
    <property type="molecule type" value="Genomic_DNA"/>
</dbReference>
<dbReference type="GO" id="GO:0045165">
    <property type="term" value="P:cell fate commitment"/>
    <property type="evidence" value="ECO:0007669"/>
    <property type="project" value="TreeGrafter"/>
</dbReference>
<evidence type="ECO:0000256" key="9">
    <source>
        <dbReference type="RuleBase" id="RU003500"/>
    </source>
</evidence>
<name>A0AAW0X4E1_CHEQU</name>
<dbReference type="InterPro" id="IPR018161">
    <property type="entry name" value="Wnt_CS"/>
</dbReference>
<sequence>KDMISFTHLYNSEVGRKLVRRNREVRCKCHGMSGSCEVRTCWKAAPDFRRVGDMLKEKYDNAKSADVEVFGNSANTARKYRPVRREISPGSPLLYVEKSPTFCEVDGRLDLMGTRGRHCNRTSTGPDSCDTLCCGRGYDQRREVITKKCNCRFKWCCQVTCHDCSEEKWIAVCK</sequence>
<comment type="caution">
    <text evidence="10">The sequence shown here is derived from an EMBL/GenBank/DDBJ whole genome shotgun (WGS) entry which is preliminary data.</text>
</comment>
<evidence type="ECO:0000256" key="2">
    <source>
        <dbReference type="ARBA" id="ARBA00005683"/>
    </source>
</evidence>
<evidence type="ECO:0000313" key="10">
    <source>
        <dbReference type="EMBL" id="KAK8734500.1"/>
    </source>
</evidence>
<accession>A0AAW0X4E1</accession>
<dbReference type="PANTHER" id="PTHR12027:SF98">
    <property type="entry name" value="PROTEIN WNT"/>
    <property type="match status" value="1"/>
</dbReference>
<dbReference type="SMART" id="SM00097">
    <property type="entry name" value="WNT1"/>
    <property type="match status" value="1"/>
</dbReference>
<dbReference type="PRINTS" id="PR01349">
    <property type="entry name" value="WNTPROTEIN"/>
</dbReference>
<dbReference type="GO" id="GO:0007517">
    <property type="term" value="P:muscle organ development"/>
    <property type="evidence" value="ECO:0007669"/>
    <property type="project" value="UniProtKB-ARBA"/>
</dbReference>
<dbReference type="InterPro" id="IPR043158">
    <property type="entry name" value="Wnt_C"/>
</dbReference>
<dbReference type="GO" id="GO:0030182">
    <property type="term" value="P:neuron differentiation"/>
    <property type="evidence" value="ECO:0007669"/>
    <property type="project" value="TreeGrafter"/>
</dbReference>
<evidence type="ECO:0000256" key="3">
    <source>
        <dbReference type="ARBA" id="ARBA00022473"/>
    </source>
</evidence>
<keyword evidence="3 9" id="KW-0217">Developmental protein</keyword>
<comment type="similarity">
    <text evidence="2 9">Belongs to the Wnt family.</text>
</comment>
<dbReference type="GO" id="GO:0000902">
    <property type="term" value="P:cell morphogenesis"/>
    <property type="evidence" value="ECO:0007669"/>
    <property type="project" value="UniProtKB-ARBA"/>
</dbReference>
<organism evidence="10 11">
    <name type="scientific">Cherax quadricarinatus</name>
    <name type="common">Australian red claw crayfish</name>
    <dbReference type="NCBI Taxonomy" id="27406"/>
    <lineage>
        <taxon>Eukaryota</taxon>
        <taxon>Metazoa</taxon>
        <taxon>Ecdysozoa</taxon>
        <taxon>Arthropoda</taxon>
        <taxon>Crustacea</taxon>
        <taxon>Multicrustacea</taxon>
        <taxon>Malacostraca</taxon>
        <taxon>Eumalacostraca</taxon>
        <taxon>Eucarida</taxon>
        <taxon>Decapoda</taxon>
        <taxon>Pleocyemata</taxon>
        <taxon>Astacidea</taxon>
        <taxon>Parastacoidea</taxon>
        <taxon>Parastacidae</taxon>
        <taxon>Cherax</taxon>
    </lineage>
</organism>
<evidence type="ECO:0000256" key="5">
    <source>
        <dbReference type="ARBA" id="ARBA00022530"/>
    </source>
</evidence>
<dbReference type="GO" id="GO:0005615">
    <property type="term" value="C:extracellular space"/>
    <property type="evidence" value="ECO:0007669"/>
    <property type="project" value="TreeGrafter"/>
</dbReference>
<evidence type="ECO:0000313" key="11">
    <source>
        <dbReference type="Proteomes" id="UP001445076"/>
    </source>
</evidence>
<protein>
    <recommendedName>
        <fullName evidence="9">Protein Wnt</fullName>
    </recommendedName>
</protein>
<dbReference type="Proteomes" id="UP001445076">
    <property type="component" value="Unassembled WGS sequence"/>
</dbReference>
<evidence type="ECO:0000256" key="8">
    <source>
        <dbReference type="ARBA" id="ARBA00023288"/>
    </source>
</evidence>